<gene>
    <name evidence="3" type="ORF">KSP40_PGU005097</name>
</gene>
<dbReference type="EMBL" id="JBBWWR010000021">
    <property type="protein sequence ID" value="KAK8937687.1"/>
    <property type="molecule type" value="Genomic_DNA"/>
</dbReference>
<feature type="region of interest" description="Disordered" evidence="1">
    <location>
        <begin position="177"/>
        <end position="208"/>
    </location>
</feature>
<accession>A0ABR2LC70</accession>
<keyword evidence="2" id="KW-0732">Signal</keyword>
<keyword evidence="4" id="KW-1185">Reference proteome</keyword>
<evidence type="ECO:0000313" key="4">
    <source>
        <dbReference type="Proteomes" id="UP001412067"/>
    </source>
</evidence>
<proteinExistence type="predicted"/>
<feature type="signal peptide" evidence="2">
    <location>
        <begin position="1"/>
        <end position="16"/>
    </location>
</feature>
<reference evidence="3 4" key="1">
    <citation type="journal article" date="2022" name="Nat. Plants">
        <title>Genomes of leafy and leafless Platanthera orchids illuminate the evolution of mycoheterotrophy.</title>
        <authorList>
            <person name="Li M.H."/>
            <person name="Liu K.W."/>
            <person name="Li Z."/>
            <person name="Lu H.C."/>
            <person name="Ye Q.L."/>
            <person name="Zhang D."/>
            <person name="Wang J.Y."/>
            <person name="Li Y.F."/>
            <person name="Zhong Z.M."/>
            <person name="Liu X."/>
            <person name="Yu X."/>
            <person name="Liu D.K."/>
            <person name="Tu X.D."/>
            <person name="Liu B."/>
            <person name="Hao Y."/>
            <person name="Liao X.Y."/>
            <person name="Jiang Y.T."/>
            <person name="Sun W.H."/>
            <person name="Chen J."/>
            <person name="Chen Y.Q."/>
            <person name="Ai Y."/>
            <person name="Zhai J.W."/>
            <person name="Wu S.S."/>
            <person name="Zhou Z."/>
            <person name="Hsiao Y.Y."/>
            <person name="Wu W.L."/>
            <person name="Chen Y.Y."/>
            <person name="Lin Y.F."/>
            <person name="Hsu J.L."/>
            <person name="Li C.Y."/>
            <person name="Wang Z.W."/>
            <person name="Zhao X."/>
            <person name="Zhong W.Y."/>
            <person name="Ma X.K."/>
            <person name="Ma L."/>
            <person name="Huang J."/>
            <person name="Chen G.Z."/>
            <person name="Huang M.Z."/>
            <person name="Huang L."/>
            <person name="Peng D.H."/>
            <person name="Luo Y.B."/>
            <person name="Zou S.Q."/>
            <person name="Chen S.P."/>
            <person name="Lan S."/>
            <person name="Tsai W.C."/>
            <person name="Van de Peer Y."/>
            <person name="Liu Z.J."/>
        </authorList>
    </citation>
    <scope>NUCLEOTIDE SEQUENCE [LARGE SCALE GENOMIC DNA]</scope>
    <source>
        <strain evidence="3">Lor288</strain>
    </source>
</reference>
<organism evidence="3 4">
    <name type="scientific">Platanthera guangdongensis</name>
    <dbReference type="NCBI Taxonomy" id="2320717"/>
    <lineage>
        <taxon>Eukaryota</taxon>
        <taxon>Viridiplantae</taxon>
        <taxon>Streptophyta</taxon>
        <taxon>Embryophyta</taxon>
        <taxon>Tracheophyta</taxon>
        <taxon>Spermatophyta</taxon>
        <taxon>Magnoliopsida</taxon>
        <taxon>Liliopsida</taxon>
        <taxon>Asparagales</taxon>
        <taxon>Orchidaceae</taxon>
        <taxon>Orchidoideae</taxon>
        <taxon>Orchideae</taxon>
        <taxon>Orchidinae</taxon>
        <taxon>Platanthera</taxon>
    </lineage>
</organism>
<evidence type="ECO:0000256" key="1">
    <source>
        <dbReference type="SAM" id="MobiDB-lite"/>
    </source>
</evidence>
<feature type="chain" id="PRO_5045594670" evidence="2">
    <location>
        <begin position="17"/>
        <end position="208"/>
    </location>
</feature>
<comment type="caution">
    <text evidence="3">The sequence shown here is derived from an EMBL/GenBank/DDBJ whole genome shotgun (WGS) entry which is preliminary data.</text>
</comment>
<evidence type="ECO:0000313" key="3">
    <source>
        <dbReference type="EMBL" id="KAK8937687.1"/>
    </source>
</evidence>
<evidence type="ECO:0000256" key="2">
    <source>
        <dbReference type="SAM" id="SignalP"/>
    </source>
</evidence>
<protein>
    <submittedName>
        <fullName evidence="3">Uncharacterized protein</fullName>
    </submittedName>
</protein>
<dbReference type="Proteomes" id="UP001412067">
    <property type="component" value="Unassembled WGS sequence"/>
</dbReference>
<name>A0ABR2LC70_9ASPA</name>
<sequence length="208" mass="23359">MLVLSLINSLIVLTFQEPTDLYLSTSSELVCDAERNPWCDLKVPFSFDLASIIVSQKARARKKNRVGRDKIGKNSIKQIHNPYYKHLGAPVKMLPCDLEVRDLSHVAKCKREDAICVEERIGSDRSTTGVLVGRWNQANPEWNQQKVCWQIFGLLGPGTLVYTKMQLLACNCLPGASERKRGGGREKNTPAERVPRLEAPAEDKSPRD</sequence>